<name>A0A1Y1RYK0_9SPIO</name>
<dbReference type="RefSeq" id="WP_083050969.1">
    <property type="nucleotide sequence ID" value="NZ_MWQY01000011.1"/>
</dbReference>
<dbReference type="STRING" id="1963862.B4O97_11515"/>
<dbReference type="Proteomes" id="UP000192343">
    <property type="component" value="Unassembled WGS sequence"/>
</dbReference>
<sequence length="136" mass="15835">MNERYSRILVEFFELMSSWENSIVADREISLPQMHLLEILGSRKELRMKELAAFLGVTTGTLTVMIHRLLSKGYVTKKRDESDRRSFIIGLSAKGESEYGNHHQMHMNLIEEIIDELGAGESDRFFSRLEQLQRVF</sequence>
<comment type="caution">
    <text evidence="5">The sequence shown here is derived from an EMBL/GenBank/DDBJ whole genome shotgun (WGS) entry which is preliminary data.</text>
</comment>
<keyword evidence="6" id="KW-1185">Reference proteome</keyword>
<dbReference type="InterPro" id="IPR000835">
    <property type="entry name" value="HTH_MarR-typ"/>
</dbReference>
<dbReference type="SUPFAM" id="SSF46785">
    <property type="entry name" value="Winged helix' DNA-binding domain"/>
    <property type="match status" value="1"/>
</dbReference>
<gene>
    <name evidence="5" type="ORF">B4O97_11515</name>
</gene>
<dbReference type="Pfam" id="PF01047">
    <property type="entry name" value="MarR"/>
    <property type="match status" value="1"/>
</dbReference>
<dbReference type="AlphaFoldDB" id="A0A1Y1RYK0"/>
<dbReference type="Gene3D" id="1.10.10.10">
    <property type="entry name" value="Winged helix-like DNA-binding domain superfamily/Winged helix DNA-binding domain"/>
    <property type="match status" value="1"/>
</dbReference>
<evidence type="ECO:0000256" key="3">
    <source>
        <dbReference type="ARBA" id="ARBA00023163"/>
    </source>
</evidence>
<keyword evidence="3" id="KW-0804">Transcription</keyword>
<dbReference type="GO" id="GO:0003700">
    <property type="term" value="F:DNA-binding transcription factor activity"/>
    <property type="evidence" value="ECO:0007669"/>
    <property type="project" value="InterPro"/>
</dbReference>
<dbReference type="PANTHER" id="PTHR42756">
    <property type="entry name" value="TRANSCRIPTIONAL REGULATOR, MARR"/>
    <property type="match status" value="1"/>
</dbReference>
<reference evidence="5 6" key="1">
    <citation type="submission" date="2017-03" db="EMBL/GenBank/DDBJ databases">
        <title>Draft Genome sequence of Marispirochaeta sp. strain JC444.</title>
        <authorList>
            <person name="Shivani Y."/>
            <person name="Subhash Y."/>
            <person name="Sasikala C."/>
            <person name="Ramana C."/>
        </authorList>
    </citation>
    <scope>NUCLEOTIDE SEQUENCE [LARGE SCALE GENOMIC DNA]</scope>
    <source>
        <strain evidence="5 6">JC444</strain>
    </source>
</reference>
<dbReference type="InterPro" id="IPR036388">
    <property type="entry name" value="WH-like_DNA-bd_sf"/>
</dbReference>
<accession>A0A1Y1RYK0</accession>
<evidence type="ECO:0000256" key="1">
    <source>
        <dbReference type="ARBA" id="ARBA00023015"/>
    </source>
</evidence>
<dbReference type="SMART" id="SM00347">
    <property type="entry name" value="HTH_MARR"/>
    <property type="match status" value="1"/>
</dbReference>
<evidence type="ECO:0000313" key="6">
    <source>
        <dbReference type="Proteomes" id="UP000192343"/>
    </source>
</evidence>
<organism evidence="5 6">
    <name type="scientific">Marispirochaeta aestuarii</name>
    <dbReference type="NCBI Taxonomy" id="1963862"/>
    <lineage>
        <taxon>Bacteria</taxon>
        <taxon>Pseudomonadati</taxon>
        <taxon>Spirochaetota</taxon>
        <taxon>Spirochaetia</taxon>
        <taxon>Spirochaetales</taxon>
        <taxon>Spirochaetaceae</taxon>
        <taxon>Marispirochaeta</taxon>
    </lineage>
</organism>
<dbReference type="EMBL" id="MWQY01000011">
    <property type="protein sequence ID" value="ORC34953.1"/>
    <property type="molecule type" value="Genomic_DNA"/>
</dbReference>
<feature type="domain" description="HTH marR-type" evidence="4">
    <location>
        <begin position="2"/>
        <end position="134"/>
    </location>
</feature>
<dbReference type="InterPro" id="IPR036390">
    <property type="entry name" value="WH_DNA-bd_sf"/>
</dbReference>
<dbReference type="OrthoDB" id="5521015at2"/>
<evidence type="ECO:0000256" key="2">
    <source>
        <dbReference type="ARBA" id="ARBA00023125"/>
    </source>
</evidence>
<dbReference type="PRINTS" id="PR00598">
    <property type="entry name" value="HTHMARR"/>
</dbReference>
<proteinExistence type="predicted"/>
<protein>
    <recommendedName>
        <fullName evidence="4">HTH marR-type domain-containing protein</fullName>
    </recommendedName>
</protein>
<keyword evidence="1" id="KW-0805">Transcription regulation</keyword>
<evidence type="ECO:0000313" key="5">
    <source>
        <dbReference type="EMBL" id="ORC34953.1"/>
    </source>
</evidence>
<dbReference type="GO" id="GO:0003677">
    <property type="term" value="F:DNA binding"/>
    <property type="evidence" value="ECO:0007669"/>
    <property type="project" value="UniProtKB-KW"/>
</dbReference>
<dbReference type="PANTHER" id="PTHR42756:SF1">
    <property type="entry name" value="TRANSCRIPTIONAL REPRESSOR OF EMRAB OPERON"/>
    <property type="match status" value="1"/>
</dbReference>
<evidence type="ECO:0000259" key="4">
    <source>
        <dbReference type="PROSITE" id="PS50995"/>
    </source>
</evidence>
<keyword evidence="2" id="KW-0238">DNA-binding</keyword>
<dbReference type="PROSITE" id="PS50995">
    <property type="entry name" value="HTH_MARR_2"/>
    <property type="match status" value="1"/>
</dbReference>